<dbReference type="InterPro" id="IPR005119">
    <property type="entry name" value="LysR_subst-bd"/>
</dbReference>
<dbReference type="PROSITE" id="PS50931">
    <property type="entry name" value="HTH_LYSR"/>
    <property type="match status" value="1"/>
</dbReference>
<keyword evidence="2" id="KW-0805">Transcription regulation</keyword>
<evidence type="ECO:0000256" key="4">
    <source>
        <dbReference type="ARBA" id="ARBA00023163"/>
    </source>
</evidence>
<reference evidence="6 7" key="1">
    <citation type="submission" date="2018-12" db="EMBL/GenBank/DDBJ databases">
        <title>Draft genome sequence of Embleya hyalina NBRC 13850T.</title>
        <authorList>
            <person name="Komaki H."/>
            <person name="Hosoyama A."/>
            <person name="Kimura A."/>
            <person name="Ichikawa N."/>
            <person name="Tamura T."/>
        </authorList>
    </citation>
    <scope>NUCLEOTIDE SEQUENCE [LARGE SCALE GENOMIC DNA]</scope>
    <source>
        <strain evidence="6 7">NBRC 13850</strain>
    </source>
</reference>
<keyword evidence="7" id="KW-1185">Reference proteome</keyword>
<dbReference type="EMBL" id="BIFH01000022">
    <property type="protein sequence ID" value="GCD96954.1"/>
    <property type="molecule type" value="Genomic_DNA"/>
</dbReference>
<dbReference type="Gene3D" id="1.10.10.10">
    <property type="entry name" value="Winged helix-like DNA-binding domain superfamily/Winged helix DNA-binding domain"/>
    <property type="match status" value="1"/>
</dbReference>
<dbReference type="GO" id="GO:0003700">
    <property type="term" value="F:DNA-binding transcription factor activity"/>
    <property type="evidence" value="ECO:0007669"/>
    <property type="project" value="InterPro"/>
</dbReference>
<evidence type="ECO:0000256" key="2">
    <source>
        <dbReference type="ARBA" id="ARBA00023015"/>
    </source>
</evidence>
<evidence type="ECO:0000256" key="1">
    <source>
        <dbReference type="ARBA" id="ARBA00009437"/>
    </source>
</evidence>
<protein>
    <submittedName>
        <fullName evidence="6">Transcriptional regulator</fullName>
    </submittedName>
</protein>
<dbReference type="Pfam" id="PF03466">
    <property type="entry name" value="LysR_substrate"/>
    <property type="match status" value="1"/>
</dbReference>
<evidence type="ECO:0000313" key="7">
    <source>
        <dbReference type="Proteomes" id="UP000286931"/>
    </source>
</evidence>
<keyword evidence="3" id="KW-0238">DNA-binding</keyword>
<comment type="similarity">
    <text evidence="1">Belongs to the LysR transcriptional regulatory family.</text>
</comment>
<keyword evidence="4" id="KW-0804">Transcription</keyword>
<dbReference type="InterPro" id="IPR036388">
    <property type="entry name" value="WH-like_DNA-bd_sf"/>
</dbReference>
<evidence type="ECO:0000313" key="6">
    <source>
        <dbReference type="EMBL" id="GCD96954.1"/>
    </source>
</evidence>
<dbReference type="PANTHER" id="PTHR30346:SF29">
    <property type="entry name" value="LYSR SUBSTRATE-BINDING"/>
    <property type="match status" value="1"/>
</dbReference>
<proteinExistence type="inferred from homology"/>
<dbReference type="SUPFAM" id="SSF53850">
    <property type="entry name" value="Periplasmic binding protein-like II"/>
    <property type="match status" value="1"/>
</dbReference>
<organism evidence="6 7">
    <name type="scientific">Embleya hyalina</name>
    <dbReference type="NCBI Taxonomy" id="516124"/>
    <lineage>
        <taxon>Bacteria</taxon>
        <taxon>Bacillati</taxon>
        <taxon>Actinomycetota</taxon>
        <taxon>Actinomycetes</taxon>
        <taxon>Kitasatosporales</taxon>
        <taxon>Streptomycetaceae</taxon>
        <taxon>Embleya</taxon>
    </lineage>
</organism>
<dbReference type="GO" id="GO:0003677">
    <property type="term" value="F:DNA binding"/>
    <property type="evidence" value="ECO:0007669"/>
    <property type="project" value="UniProtKB-KW"/>
</dbReference>
<dbReference type="RefSeq" id="WP_160161516.1">
    <property type="nucleotide sequence ID" value="NZ_BIFH01000022.1"/>
</dbReference>
<dbReference type="OrthoDB" id="3673085at2"/>
<sequence length="315" mass="33903">MLDIQRLRMLREFGVQGTLGAVAATMSSTSASVARELALLEADIGVPLLELAERRVRLSVQAEILVAHTEAILARLAQAEVDVAASPAALIGTVRVAGFNIAAPSLMSAVLNLLRGRHPELLVRLTDHAPDAAPAALSAGEIDIALVEEYPGEPPAWPADVEVTELGHDSVWLALPPGTTVNRDRPWSTIVALAEQPWVMEPIDTPSRRWADALLARAGIEADVRFESRDPTVRVRLVEDGHAVALLPDLAWGDGTPTGPTVSIGEAGRRSLSMTVRRDRSSRPVVLAFRRAVRHTLEQALRARPAGVTRTPHRT</sequence>
<dbReference type="PANTHER" id="PTHR30346">
    <property type="entry name" value="TRANSCRIPTIONAL DUAL REGULATOR HCAR-RELATED"/>
    <property type="match status" value="1"/>
</dbReference>
<dbReference type="InterPro" id="IPR000847">
    <property type="entry name" value="LysR_HTH_N"/>
</dbReference>
<evidence type="ECO:0000259" key="5">
    <source>
        <dbReference type="PROSITE" id="PS50931"/>
    </source>
</evidence>
<dbReference type="GO" id="GO:0032993">
    <property type="term" value="C:protein-DNA complex"/>
    <property type="evidence" value="ECO:0007669"/>
    <property type="project" value="TreeGrafter"/>
</dbReference>
<gene>
    <name evidence="6" type="ORF">EHYA_04641</name>
</gene>
<dbReference type="AlphaFoldDB" id="A0A401YQQ4"/>
<dbReference type="Proteomes" id="UP000286931">
    <property type="component" value="Unassembled WGS sequence"/>
</dbReference>
<dbReference type="SUPFAM" id="SSF46785">
    <property type="entry name" value="Winged helix' DNA-binding domain"/>
    <property type="match status" value="1"/>
</dbReference>
<accession>A0A401YQQ4</accession>
<dbReference type="Gene3D" id="3.40.190.10">
    <property type="entry name" value="Periplasmic binding protein-like II"/>
    <property type="match status" value="2"/>
</dbReference>
<name>A0A401YQQ4_9ACTN</name>
<comment type="caution">
    <text evidence="6">The sequence shown here is derived from an EMBL/GenBank/DDBJ whole genome shotgun (WGS) entry which is preliminary data.</text>
</comment>
<evidence type="ECO:0000256" key="3">
    <source>
        <dbReference type="ARBA" id="ARBA00023125"/>
    </source>
</evidence>
<dbReference type="InterPro" id="IPR036390">
    <property type="entry name" value="WH_DNA-bd_sf"/>
</dbReference>
<feature type="domain" description="HTH lysR-type" evidence="5">
    <location>
        <begin position="2"/>
        <end position="59"/>
    </location>
</feature>